<evidence type="ECO:0000313" key="7">
    <source>
        <dbReference type="Proteomes" id="UP000308489"/>
    </source>
</evidence>
<feature type="binding site" evidence="4">
    <location>
        <position position="9"/>
    </location>
    <ligand>
        <name>Mg(2+)</name>
        <dbReference type="ChEBI" id="CHEBI:18420"/>
    </ligand>
</feature>
<dbReference type="PANTHER" id="PTHR43481">
    <property type="entry name" value="FRUCTOSE-1-PHOSPHATE PHOSPHATASE"/>
    <property type="match status" value="1"/>
</dbReference>
<dbReference type="KEGG" id="hhw:NCTC503_02669"/>
<feature type="active site" description="Proton donor/acceptor" evidence="2">
    <location>
        <position position="11"/>
    </location>
</feature>
<feature type="binding site" evidence="4">
    <location>
        <position position="169"/>
    </location>
    <ligand>
        <name>Mg(2+)</name>
        <dbReference type="ChEBI" id="CHEBI:18420"/>
    </ligand>
</feature>
<evidence type="ECO:0000256" key="2">
    <source>
        <dbReference type="PIRSR" id="PIRSR610972-1"/>
    </source>
</evidence>
<dbReference type="InterPro" id="IPR006439">
    <property type="entry name" value="HAD-SF_hydro_IA"/>
</dbReference>
<dbReference type="PANTHER" id="PTHR43481:SF4">
    <property type="entry name" value="GLYCEROL-1-PHOSPHATE PHOSPHOHYDROLASE 1-RELATED"/>
    <property type="match status" value="1"/>
</dbReference>
<sequence length="216" mass="23768">MTIKGVIFDLDGVIVTTDNYHYEAWKKLADEEDIYFDRDINERLRGVSRMESLNILLEKATCDYSDNQKKELSERKNNYYKELIKNLNNNAILPGVIDIIQGLKQKGIKIAIGSSSKNTPAILNYIGLGNCFDAIVDGNQIKNSKPDPEVFLKAAHKLNLKPNECVVIEDAVSGVEAGLKGGMKVIAVGFAAKCSSNATLRGEDLTLFSAGEVINI</sequence>
<dbReference type="GO" id="GO:0008801">
    <property type="term" value="F:beta-phosphoglucomutase activity"/>
    <property type="evidence" value="ECO:0007669"/>
    <property type="project" value="UniProtKB-EC"/>
</dbReference>
<dbReference type="Gene3D" id="1.10.150.240">
    <property type="entry name" value="Putative phosphatase, domain 2"/>
    <property type="match status" value="1"/>
</dbReference>
<feature type="binding site" evidence="3">
    <location>
        <begin position="114"/>
        <end position="118"/>
    </location>
    <ligand>
        <name>substrate</name>
    </ligand>
</feature>
<feature type="binding site" evidence="3">
    <location>
        <begin position="44"/>
        <end position="49"/>
    </location>
    <ligand>
        <name>substrate</name>
    </ligand>
</feature>
<evidence type="ECO:0000256" key="1">
    <source>
        <dbReference type="ARBA" id="ARBA00006171"/>
    </source>
</evidence>
<dbReference type="GO" id="GO:0050308">
    <property type="term" value="F:sugar-phosphatase activity"/>
    <property type="evidence" value="ECO:0007669"/>
    <property type="project" value="TreeGrafter"/>
</dbReference>
<proteinExistence type="inferred from homology"/>
<dbReference type="RefSeq" id="WP_138211149.1">
    <property type="nucleotide sequence ID" value="NZ_CBCRUQ010000007.1"/>
</dbReference>
<dbReference type="NCBIfam" id="TIGR01990">
    <property type="entry name" value="bPGM"/>
    <property type="match status" value="1"/>
</dbReference>
<dbReference type="InterPro" id="IPR023214">
    <property type="entry name" value="HAD_sf"/>
</dbReference>
<keyword evidence="4" id="KW-0479">Metal-binding</keyword>
<dbReference type="EMBL" id="LR590481">
    <property type="protein sequence ID" value="VTQ96250.1"/>
    <property type="molecule type" value="Genomic_DNA"/>
</dbReference>
<feature type="binding site" evidence="3">
    <location>
        <position position="76"/>
    </location>
    <ligand>
        <name>substrate</name>
    </ligand>
</feature>
<comment type="similarity">
    <text evidence="1">Belongs to the HAD-like hydrolase superfamily. CbbY/CbbZ/Gph/YieH family.</text>
</comment>
<accession>A0A4U9S3K5</accession>
<dbReference type="EC" id="5.4.2.6" evidence="6"/>
<feature type="active site" description="Nucleophile" evidence="2">
    <location>
        <position position="9"/>
    </location>
</feature>
<evidence type="ECO:0000256" key="5">
    <source>
        <dbReference type="PIRSR" id="PIRSR610972-4"/>
    </source>
</evidence>
<dbReference type="AlphaFoldDB" id="A0A4U9S3K5"/>
<gene>
    <name evidence="6" type="primary">yvdM</name>
    <name evidence="6" type="ORF">NCTC503_02669</name>
</gene>
<dbReference type="Proteomes" id="UP000308489">
    <property type="component" value="Chromosome 1"/>
</dbReference>
<dbReference type="SFLD" id="SFLDS00003">
    <property type="entry name" value="Haloacid_Dehalogenase"/>
    <property type="match status" value="1"/>
</dbReference>
<dbReference type="GO" id="GO:0000287">
    <property type="term" value="F:magnesium ion binding"/>
    <property type="evidence" value="ECO:0007669"/>
    <property type="project" value="InterPro"/>
</dbReference>
<feature type="binding site" evidence="3">
    <location>
        <begin position="9"/>
        <end position="11"/>
    </location>
    <ligand>
        <name>substrate</name>
    </ligand>
</feature>
<evidence type="ECO:0000313" key="6">
    <source>
        <dbReference type="EMBL" id="VTQ96250.1"/>
    </source>
</evidence>
<feature type="site" description="Important for catalytic activity and assists the phosphoryl transfer reaction to Asp8 by balancing charge and orienting the reacting groups" evidence="5">
    <location>
        <position position="145"/>
    </location>
</feature>
<dbReference type="SFLD" id="SFLDG01135">
    <property type="entry name" value="C1.5.6:_HAD__Beta-PGM__Phospha"/>
    <property type="match status" value="1"/>
</dbReference>
<comment type="cofactor">
    <cofactor evidence="4">
        <name>Mg(2+)</name>
        <dbReference type="ChEBI" id="CHEBI:18420"/>
    </cofactor>
    <text evidence="4">Binds 2 magnesium ions per subunit.</text>
</comment>
<feature type="site" description="Important for catalytic activity and assists the phosphoryl transfer reaction to Asp8 by balancing charge and orienting the reacting groups" evidence="5">
    <location>
        <position position="114"/>
    </location>
</feature>
<feature type="binding site" evidence="4">
    <location>
        <position position="11"/>
    </location>
    <ligand>
        <name>Mg(2+)</name>
        <dbReference type="ChEBI" id="CHEBI:18420"/>
    </ligand>
</feature>
<evidence type="ECO:0000256" key="3">
    <source>
        <dbReference type="PIRSR" id="PIRSR610972-2"/>
    </source>
</evidence>
<feature type="binding site" evidence="3">
    <location>
        <position position="25"/>
    </location>
    <ligand>
        <name>substrate</name>
    </ligand>
</feature>
<dbReference type="InterPro" id="IPR010972">
    <property type="entry name" value="Beta-PGM"/>
</dbReference>
<keyword evidence="6" id="KW-0413">Isomerase</keyword>
<dbReference type="SUPFAM" id="SSF56784">
    <property type="entry name" value="HAD-like"/>
    <property type="match status" value="1"/>
</dbReference>
<organism evidence="6 7">
    <name type="scientific">Hathewaya histolytica</name>
    <name type="common">Clostridium histolyticum</name>
    <dbReference type="NCBI Taxonomy" id="1498"/>
    <lineage>
        <taxon>Bacteria</taxon>
        <taxon>Bacillati</taxon>
        <taxon>Bacillota</taxon>
        <taxon>Clostridia</taxon>
        <taxon>Eubacteriales</taxon>
        <taxon>Clostridiaceae</taxon>
        <taxon>Hathewaya</taxon>
    </lineage>
</organism>
<feature type="binding site" evidence="3">
    <location>
        <position position="52"/>
    </location>
    <ligand>
        <name>substrate</name>
    </ligand>
</feature>
<name>A0A4U9S3K5_HATHI</name>
<dbReference type="GO" id="GO:0005975">
    <property type="term" value="P:carbohydrate metabolic process"/>
    <property type="evidence" value="ECO:0007669"/>
    <property type="project" value="InterPro"/>
</dbReference>
<evidence type="ECO:0000256" key="4">
    <source>
        <dbReference type="PIRSR" id="PIRSR610972-3"/>
    </source>
</evidence>
<dbReference type="InterPro" id="IPR010976">
    <property type="entry name" value="B-phosphoglucomutase_hydrolase"/>
</dbReference>
<protein>
    <submittedName>
        <fullName evidence="6">Beta-phosphoglucomutase</fullName>
        <ecNumber evidence="6">5.4.2.6</ecNumber>
    </submittedName>
</protein>
<feature type="binding site" evidence="3">
    <location>
        <position position="145"/>
    </location>
    <ligand>
        <name>substrate</name>
    </ligand>
</feature>
<reference evidence="6 7" key="1">
    <citation type="submission" date="2019-05" db="EMBL/GenBank/DDBJ databases">
        <authorList>
            <consortium name="Pathogen Informatics"/>
        </authorList>
    </citation>
    <scope>NUCLEOTIDE SEQUENCE [LARGE SCALE GENOMIC DNA]</scope>
    <source>
        <strain evidence="6 7">NCTC503</strain>
    </source>
</reference>
<keyword evidence="4" id="KW-0460">Magnesium</keyword>
<dbReference type="Gene3D" id="3.40.50.1000">
    <property type="entry name" value="HAD superfamily/HAD-like"/>
    <property type="match status" value="1"/>
</dbReference>
<feature type="binding site" evidence="4">
    <location>
        <position position="170"/>
    </location>
    <ligand>
        <name>Mg(2+)</name>
        <dbReference type="ChEBI" id="CHEBI:18420"/>
    </ligand>
</feature>
<dbReference type="SFLD" id="SFLDG01129">
    <property type="entry name" value="C1.5:_HAD__Beta-PGM__Phosphata"/>
    <property type="match status" value="1"/>
</dbReference>
<dbReference type="NCBIfam" id="TIGR02009">
    <property type="entry name" value="PGMB-YQAB-SF"/>
    <property type="match status" value="1"/>
</dbReference>
<dbReference type="InterPro" id="IPR036412">
    <property type="entry name" value="HAD-like_sf"/>
</dbReference>
<dbReference type="OrthoDB" id="9797743at2"/>
<dbReference type="Pfam" id="PF00702">
    <property type="entry name" value="Hydrolase"/>
    <property type="match status" value="1"/>
</dbReference>
<dbReference type="InterPro" id="IPR051806">
    <property type="entry name" value="HAD-like_SPP"/>
</dbReference>
<keyword evidence="7" id="KW-1185">Reference proteome</keyword>
<dbReference type="NCBIfam" id="TIGR01509">
    <property type="entry name" value="HAD-SF-IA-v3"/>
    <property type="match status" value="1"/>
</dbReference>
<dbReference type="InterPro" id="IPR023198">
    <property type="entry name" value="PGP-like_dom2"/>
</dbReference>
<dbReference type="CDD" id="cd02598">
    <property type="entry name" value="HAD_BPGM"/>
    <property type="match status" value="1"/>
</dbReference>